<evidence type="ECO:0000313" key="2">
    <source>
        <dbReference type="Proteomes" id="UP000735302"/>
    </source>
</evidence>
<dbReference type="AlphaFoldDB" id="A0AAV4C3I2"/>
<proteinExistence type="predicted"/>
<gene>
    <name evidence="1" type="ORF">PoB_005268500</name>
</gene>
<keyword evidence="2" id="KW-1185">Reference proteome</keyword>
<dbReference type="Proteomes" id="UP000735302">
    <property type="component" value="Unassembled WGS sequence"/>
</dbReference>
<evidence type="ECO:0000313" key="1">
    <source>
        <dbReference type="EMBL" id="GFO26180.1"/>
    </source>
</evidence>
<accession>A0AAV4C3I2</accession>
<organism evidence="1 2">
    <name type="scientific">Plakobranchus ocellatus</name>
    <dbReference type="NCBI Taxonomy" id="259542"/>
    <lineage>
        <taxon>Eukaryota</taxon>
        <taxon>Metazoa</taxon>
        <taxon>Spiralia</taxon>
        <taxon>Lophotrochozoa</taxon>
        <taxon>Mollusca</taxon>
        <taxon>Gastropoda</taxon>
        <taxon>Heterobranchia</taxon>
        <taxon>Euthyneura</taxon>
        <taxon>Panpulmonata</taxon>
        <taxon>Sacoglossa</taxon>
        <taxon>Placobranchoidea</taxon>
        <taxon>Plakobranchidae</taxon>
        <taxon>Plakobranchus</taxon>
    </lineage>
</organism>
<name>A0AAV4C3I2_9GAST</name>
<sequence length="133" mass="15164">MVSLQISLQHQADYSILCQLGRFPSRYHCSIRQIVTCYVSQKVSSRYNFTIRQSVKFDSQGGFPPVSYCSIRQSIIYVGQEGFPPDFTALPGRVKCLSVWGLSSQISLQHQVEDKCMFTKAFRFCAHIPSTIR</sequence>
<reference evidence="1 2" key="1">
    <citation type="journal article" date="2021" name="Elife">
        <title>Chloroplast acquisition without the gene transfer in kleptoplastic sea slugs, Plakobranchus ocellatus.</title>
        <authorList>
            <person name="Maeda T."/>
            <person name="Takahashi S."/>
            <person name="Yoshida T."/>
            <person name="Shimamura S."/>
            <person name="Takaki Y."/>
            <person name="Nagai Y."/>
            <person name="Toyoda A."/>
            <person name="Suzuki Y."/>
            <person name="Arimoto A."/>
            <person name="Ishii H."/>
            <person name="Satoh N."/>
            <person name="Nishiyama T."/>
            <person name="Hasebe M."/>
            <person name="Maruyama T."/>
            <person name="Minagawa J."/>
            <person name="Obokata J."/>
            <person name="Shigenobu S."/>
        </authorList>
    </citation>
    <scope>NUCLEOTIDE SEQUENCE [LARGE SCALE GENOMIC DNA]</scope>
</reference>
<comment type="caution">
    <text evidence="1">The sequence shown here is derived from an EMBL/GenBank/DDBJ whole genome shotgun (WGS) entry which is preliminary data.</text>
</comment>
<protein>
    <submittedName>
        <fullName evidence="1">Uncharacterized protein</fullName>
    </submittedName>
</protein>
<dbReference type="EMBL" id="BLXT01005793">
    <property type="protein sequence ID" value="GFO26180.1"/>
    <property type="molecule type" value="Genomic_DNA"/>
</dbReference>